<keyword evidence="2" id="KW-1185">Reference proteome</keyword>
<protein>
    <submittedName>
        <fullName evidence="1">Uncharacterized protein</fullName>
    </submittedName>
</protein>
<evidence type="ECO:0000313" key="2">
    <source>
        <dbReference type="Proteomes" id="UP001174136"/>
    </source>
</evidence>
<sequence>MYLKDDSNVVLFPGSDGFFSSFDLSPRAHYEVFGEGTGATEASATSRPVVGPGRFSFQRPSAAAGTDHWSDIPLVRHPISPKMNH</sequence>
<accession>A0AA47NPG6</accession>
<reference evidence="1" key="1">
    <citation type="journal article" date="2023" name="Front. Mar. Sci.">
        <title>A new Merluccius polli reference genome to investigate the effects of global change in West African waters.</title>
        <authorList>
            <person name="Mateo J.L."/>
            <person name="Blanco-Fernandez C."/>
            <person name="Garcia-Vazquez E."/>
            <person name="Machado-Schiaffino G."/>
        </authorList>
    </citation>
    <scope>NUCLEOTIDE SEQUENCE</scope>
    <source>
        <strain evidence="1">C29</strain>
        <tissue evidence="1">Fin</tissue>
    </source>
</reference>
<evidence type="ECO:0000313" key="1">
    <source>
        <dbReference type="EMBL" id="KAK0132635.1"/>
    </source>
</evidence>
<gene>
    <name evidence="1" type="ORF">N1851_032503</name>
</gene>
<dbReference type="Proteomes" id="UP001174136">
    <property type="component" value="Unassembled WGS sequence"/>
</dbReference>
<dbReference type="AlphaFoldDB" id="A0AA47NPG6"/>
<name>A0AA47NPG6_MERPO</name>
<organism evidence="1 2">
    <name type="scientific">Merluccius polli</name>
    <name type="common">Benguela hake</name>
    <name type="synonym">Merluccius cadenati</name>
    <dbReference type="NCBI Taxonomy" id="89951"/>
    <lineage>
        <taxon>Eukaryota</taxon>
        <taxon>Metazoa</taxon>
        <taxon>Chordata</taxon>
        <taxon>Craniata</taxon>
        <taxon>Vertebrata</taxon>
        <taxon>Euteleostomi</taxon>
        <taxon>Actinopterygii</taxon>
        <taxon>Neopterygii</taxon>
        <taxon>Teleostei</taxon>
        <taxon>Neoteleostei</taxon>
        <taxon>Acanthomorphata</taxon>
        <taxon>Zeiogadaria</taxon>
        <taxon>Gadariae</taxon>
        <taxon>Gadiformes</taxon>
        <taxon>Gadoidei</taxon>
        <taxon>Merlucciidae</taxon>
        <taxon>Merluccius</taxon>
    </lineage>
</organism>
<proteinExistence type="predicted"/>
<comment type="caution">
    <text evidence="1">The sequence shown here is derived from an EMBL/GenBank/DDBJ whole genome shotgun (WGS) entry which is preliminary data.</text>
</comment>
<dbReference type="EMBL" id="JAOPHQ010006257">
    <property type="protein sequence ID" value="KAK0132635.1"/>
    <property type="molecule type" value="Genomic_DNA"/>
</dbReference>